<organism evidence="1 2">
    <name type="scientific">Pararoseomonas baculiformis</name>
    <dbReference type="NCBI Taxonomy" id="2820812"/>
    <lineage>
        <taxon>Bacteria</taxon>
        <taxon>Pseudomonadati</taxon>
        <taxon>Pseudomonadota</taxon>
        <taxon>Alphaproteobacteria</taxon>
        <taxon>Acetobacterales</taxon>
        <taxon>Acetobacteraceae</taxon>
        <taxon>Pararoseomonas</taxon>
    </lineage>
</organism>
<evidence type="ECO:0000313" key="1">
    <source>
        <dbReference type="EMBL" id="MBP0447334.1"/>
    </source>
</evidence>
<dbReference type="Proteomes" id="UP000681594">
    <property type="component" value="Unassembled WGS sequence"/>
</dbReference>
<gene>
    <name evidence="1" type="ORF">J8J14_21430</name>
</gene>
<keyword evidence="2" id="KW-1185">Reference proteome</keyword>
<sequence length="222" mass="24747">MKGVETSALACRMELLPSLKEASRIFAPPSLKVPRFGEDTLVINVRLPQSNDQPHAGMRPLPISFYARLVEETRLCPVFMGQLGRDPYSEALRARFPLAKFIPSMGAMEDFATIRLARHVVCSVSTFSWLAAWLSRARTIHLPMIGFLHPQQRPDVNLLPITDARYRFYDFGPARWPGTEEALHAAMHGDEAGEHVEAPVLASRLHGIQGWAGHTPELVLSS</sequence>
<protein>
    <submittedName>
        <fullName evidence="1">Uncharacterized protein</fullName>
    </submittedName>
</protein>
<reference evidence="1 2" key="1">
    <citation type="submission" date="2021-03" db="EMBL/GenBank/DDBJ databases">
        <authorList>
            <person name="So Y."/>
        </authorList>
    </citation>
    <scope>NUCLEOTIDE SEQUENCE [LARGE SCALE GENOMIC DNA]</scope>
    <source>
        <strain evidence="1 2">SSH11</strain>
    </source>
</reference>
<accession>A0ABS4AKE4</accession>
<evidence type="ECO:0000313" key="2">
    <source>
        <dbReference type="Proteomes" id="UP000681594"/>
    </source>
</evidence>
<dbReference type="EMBL" id="JAGIZB010000032">
    <property type="protein sequence ID" value="MBP0447334.1"/>
    <property type="molecule type" value="Genomic_DNA"/>
</dbReference>
<name>A0ABS4AKE4_9PROT</name>
<comment type="caution">
    <text evidence="1">The sequence shown here is derived from an EMBL/GenBank/DDBJ whole genome shotgun (WGS) entry which is preliminary data.</text>
</comment>
<proteinExistence type="predicted"/>